<protein>
    <submittedName>
        <fullName evidence="1">Uncharacterized protein</fullName>
    </submittedName>
</protein>
<name>B0NB06_CLOS5</name>
<dbReference type="Proteomes" id="UP000289664">
    <property type="component" value="Chromosome"/>
</dbReference>
<evidence type="ECO:0000313" key="2">
    <source>
        <dbReference type="Proteomes" id="UP000289664"/>
    </source>
</evidence>
<dbReference type="EMBL" id="CP036170">
    <property type="protein sequence ID" value="QBF75511.1"/>
    <property type="molecule type" value="Genomic_DNA"/>
</dbReference>
<keyword evidence="2" id="KW-1185">Reference proteome</keyword>
<gene>
    <name evidence="1" type="ORF">HDCHBGLK_02922</name>
</gene>
<proteinExistence type="predicted"/>
<evidence type="ECO:0000313" key="1">
    <source>
        <dbReference type="EMBL" id="QBF75511.1"/>
    </source>
</evidence>
<organism evidence="1 2">
    <name type="scientific">Clostridium scindens (strain ATCC 35704 / DSM 5676 / VPI 13733 / 19)</name>
    <dbReference type="NCBI Taxonomy" id="411468"/>
    <lineage>
        <taxon>Bacteria</taxon>
        <taxon>Bacillati</taxon>
        <taxon>Bacillota</taxon>
        <taxon>Clostridia</taxon>
        <taxon>Lachnospirales</taxon>
        <taxon>Lachnospiraceae</taxon>
    </lineage>
</organism>
<dbReference type="AlphaFoldDB" id="B0NB06"/>
<reference evidence="1 2" key="1">
    <citation type="journal article" date="2019" name="Appl. Environ. Microbiol.">
        <title>Clostridium scindens ATCC 35704: integration of nutritional requirements, the complete genome sequence, and global transcriptional responses to bile acids.</title>
        <authorList>
            <person name="Devendran S."/>
            <person name="Shrestha R."/>
            <person name="Alves J.M.P."/>
            <person name="Wolf P.G."/>
            <person name="Ly L."/>
            <person name="Hernandez A.G."/>
            <person name="Mendez-Garcia C."/>
            <person name="Inboden A."/>
            <person name="Wiley J."/>
            <person name="Paul O."/>
            <person name="Allen A."/>
            <person name="Springer E."/>
            <person name="Wright C.L."/>
            <person name="Fields C.J."/>
            <person name="Daniel S.L."/>
            <person name="Ridlon J.M."/>
        </authorList>
    </citation>
    <scope>NUCLEOTIDE SEQUENCE [LARGE SCALE GENOMIC DNA]</scope>
    <source>
        <strain evidence="1 2">ATCC 35704</strain>
    </source>
</reference>
<dbReference type="HOGENOM" id="CLU_2788571_0_0_9"/>
<dbReference type="STRING" id="411468.CLOSCI_00625"/>
<accession>B0NB06</accession>
<dbReference type="KEGG" id="csci:HDCHBGLK_02922"/>
<sequence length="68" mass="7582">MKKVAVKTAAVYGGSVEIEMTSEVAPLICVQAIRMNEESTILITQRYSSMKKYAQLKYPVWRTAQPSG</sequence>